<name>A0A0H5R868_9EUKA</name>
<accession>A0A0H5R868</accession>
<dbReference type="AlphaFoldDB" id="A0A0H5R868"/>
<reference evidence="1" key="1">
    <citation type="submission" date="2015-04" db="EMBL/GenBank/DDBJ databases">
        <title>The genome sequence of the plant pathogenic Rhizarian Plasmodiophora brassicae reveals insights in its biotrophic life cycle and the origin of chitin synthesis.</title>
        <authorList>
            <person name="Schwelm A."/>
            <person name="Fogelqvist J."/>
            <person name="Knaust A."/>
            <person name="Julke S."/>
            <person name="Lilja T."/>
            <person name="Dhandapani V."/>
            <person name="Bonilla-Rosso G."/>
            <person name="Karlsson M."/>
            <person name="Shevchenko A."/>
            <person name="Choi S.R."/>
            <person name="Kim H.G."/>
            <person name="Park J.Y."/>
            <person name="Lim Y.P."/>
            <person name="Ludwig-Muller J."/>
            <person name="Dixelius C."/>
        </authorList>
    </citation>
    <scope>NUCLEOTIDE SEQUENCE</scope>
    <source>
        <tissue evidence="1">Potato root galls</tissue>
    </source>
</reference>
<dbReference type="EMBL" id="HACM01009589">
    <property type="protein sequence ID" value="CRZ10031.1"/>
    <property type="molecule type" value="Transcribed_RNA"/>
</dbReference>
<proteinExistence type="predicted"/>
<evidence type="ECO:0008006" key="2">
    <source>
        <dbReference type="Google" id="ProtNLM"/>
    </source>
</evidence>
<dbReference type="SUPFAM" id="SSF81383">
    <property type="entry name" value="F-box domain"/>
    <property type="match status" value="1"/>
</dbReference>
<sequence>MSLNKDGSDPIGTSKLGFNDLSIDVLVDCLFEFLDPESIAALASLNRQFTSYMSDDCQEIWRRLVSTKIKDALEIIPRKSWKAIYIDSSSGFTINRIGELNDFLFRANSPFRLEKLVLGVRGCSLKREGETYFEFNEDIKIPIGAFIKSNDEIVVNCDDQVATVFRVVQTGIWPSSYLYRGVACKKTDIPQVFPLVGGRRIPKKTSKIFDRFLLRHDSVIGHINFTKRKLKLERYLSNTGGLNNIAKYLQNRSKAIKIVRNTLFSHFYQIQTPFCNLAIGQFKTIDEALANLNAYLAPEREPSWRDLPAFK</sequence>
<dbReference type="InterPro" id="IPR036047">
    <property type="entry name" value="F-box-like_dom_sf"/>
</dbReference>
<organism evidence="1">
    <name type="scientific">Spongospora subterranea</name>
    <dbReference type="NCBI Taxonomy" id="70186"/>
    <lineage>
        <taxon>Eukaryota</taxon>
        <taxon>Sar</taxon>
        <taxon>Rhizaria</taxon>
        <taxon>Endomyxa</taxon>
        <taxon>Phytomyxea</taxon>
        <taxon>Plasmodiophorida</taxon>
        <taxon>Plasmodiophoridae</taxon>
        <taxon>Spongospora</taxon>
    </lineage>
</organism>
<evidence type="ECO:0000313" key="1">
    <source>
        <dbReference type="EMBL" id="CRZ10031.1"/>
    </source>
</evidence>
<protein>
    <recommendedName>
        <fullName evidence="2">F-box domain-containing protein</fullName>
    </recommendedName>
</protein>